<dbReference type="InterPro" id="IPR005583">
    <property type="entry name" value="YaaA"/>
</dbReference>
<evidence type="ECO:0000313" key="3">
    <source>
        <dbReference type="Proteomes" id="UP000003573"/>
    </source>
</evidence>
<dbReference type="GO" id="GO:0033194">
    <property type="term" value="P:response to hydroperoxide"/>
    <property type="evidence" value="ECO:0007669"/>
    <property type="project" value="TreeGrafter"/>
</dbReference>
<gene>
    <name evidence="2" type="ORF">STRMA_1522</name>
</gene>
<keyword evidence="3" id="KW-1185">Reference proteome</keyword>
<evidence type="ECO:0000256" key="1">
    <source>
        <dbReference type="HAMAP-Rule" id="MF_00652"/>
    </source>
</evidence>
<organism evidence="2 3">
    <name type="scientific">Streptococcus macacae NCTC 11558</name>
    <dbReference type="NCBI Taxonomy" id="764298"/>
    <lineage>
        <taxon>Bacteria</taxon>
        <taxon>Bacillati</taxon>
        <taxon>Bacillota</taxon>
        <taxon>Bacilli</taxon>
        <taxon>Lactobacillales</taxon>
        <taxon>Streptococcaceae</taxon>
        <taxon>Streptococcus</taxon>
    </lineage>
</organism>
<dbReference type="EMBL" id="AEUW02000001">
    <property type="protein sequence ID" value="EHJ53183.1"/>
    <property type="molecule type" value="Genomic_DNA"/>
</dbReference>
<dbReference type="GO" id="GO:0005829">
    <property type="term" value="C:cytosol"/>
    <property type="evidence" value="ECO:0007669"/>
    <property type="project" value="TreeGrafter"/>
</dbReference>
<dbReference type="NCBIfam" id="NF002543">
    <property type="entry name" value="PRK02101.1-4"/>
    <property type="match status" value="1"/>
</dbReference>
<dbReference type="AlphaFoldDB" id="G5JWX9"/>
<dbReference type="HAMAP" id="MF_00652">
    <property type="entry name" value="UPF0246"/>
    <property type="match status" value="1"/>
</dbReference>
<dbReference type="PANTHER" id="PTHR30283">
    <property type="entry name" value="PEROXIDE STRESS RESPONSE PROTEIN YAAA"/>
    <property type="match status" value="1"/>
</dbReference>
<reference evidence="2 3" key="1">
    <citation type="journal article" date="2014" name="Int. J. Syst. Evol. Microbiol.">
        <title>Phylogenomics and the dynamic genome evolution of the genus Streptococcus.</title>
        <authorList>
            <consortium name="The Broad Institute Genome Sequencing Platform"/>
            <person name="Richards V.P."/>
            <person name="Palmer S.R."/>
            <person name="Pavinski Bitar P.D."/>
            <person name="Qin X."/>
            <person name="Weinstock G.M."/>
            <person name="Highlander S.K."/>
            <person name="Town C.D."/>
            <person name="Burne R.A."/>
            <person name="Stanhope M.J."/>
        </authorList>
    </citation>
    <scope>NUCLEOTIDE SEQUENCE [LARGE SCALE GENOMIC DNA]</scope>
    <source>
        <strain evidence="2 3">NCTC 11558</strain>
    </source>
</reference>
<evidence type="ECO:0000313" key="2">
    <source>
        <dbReference type="EMBL" id="EHJ53183.1"/>
    </source>
</evidence>
<protein>
    <recommendedName>
        <fullName evidence="1">UPF0246 protein STRMA_1522</fullName>
    </recommendedName>
</protein>
<dbReference type="Pfam" id="PF03883">
    <property type="entry name" value="H2O2_YaaD"/>
    <property type="match status" value="1"/>
</dbReference>
<accession>G5JWX9</accession>
<dbReference type="Proteomes" id="UP000003573">
    <property type="component" value="Unassembled WGS sequence"/>
</dbReference>
<dbReference type="PANTHER" id="PTHR30283:SF4">
    <property type="entry name" value="PEROXIDE STRESS RESISTANCE PROTEIN YAAA"/>
    <property type="match status" value="1"/>
</dbReference>
<proteinExistence type="inferred from homology"/>
<name>G5JWX9_9STRE</name>
<comment type="similarity">
    <text evidence="1">Belongs to the UPF0246 family.</text>
</comment>
<dbReference type="RefSeq" id="WP_003082080.1">
    <property type="nucleotide sequence ID" value="NZ_AEUW02000001.1"/>
</dbReference>
<sequence length="250" mass="29199">MIKFLIPSAKEMKFTAQPSSFLSQPAQKYQPIIDTLSVLTSEQLERLYKVNPKMAKTEWQHIQAIKNQTALTYPALDLFNGLMYRHIKRQDLSEKEYSYLKDRAFITSALYGIISVFDHIAPHRLDFNVKLDIKKQPLKSYWRQEYDNFVKKDDKVISLLSSEFEDVFSPKVRAHFLKLKFLEEKNGQLKSHSTISKKARGAFLTQALKKQCQSVNELKEIHFQGFAYEEQLSTKKLLVFVKYSNSQGFL</sequence>
<dbReference type="eggNOG" id="COG3022">
    <property type="taxonomic scope" value="Bacteria"/>
</dbReference>
<comment type="caution">
    <text evidence="2">The sequence shown here is derived from an EMBL/GenBank/DDBJ whole genome shotgun (WGS) entry which is preliminary data.</text>
</comment>